<dbReference type="RefSeq" id="WP_130286546.1">
    <property type="nucleotide sequence ID" value="NZ_SGXE01000002.1"/>
</dbReference>
<dbReference type="Pfam" id="PF08907">
    <property type="entry name" value="DUF1853"/>
    <property type="match status" value="1"/>
</dbReference>
<gene>
    <name evidence="1" type="ORF">EV197_1990</name>
</gene>
<name>A0A4Q7P3Z4_9FLAO</name>
<reference evidence="1 2" key="1">
    <citation type="submission" date="2019-02" db="EMBL/GenBank/DDBJ databases">
        <title>Genomic Encyclopedia of Type Strains, Phase IV (KMG-IV): sequencing the most valuable type-strain genomes for metagenomic binning, comparative biology and taxonomic classification.</title>
        <authorList>
            <person name="Goeker M."/>
        </authorList>
    </citation>
    <scope>NUCLEOTIDE SEQUENCE [LARGE SCALE GENOMIC DNA]</scope>
    <source>
        <strain evidence="1 2">DSM 17196</strain>
    </source>
</reference>
<proteinExistence type="predicted"/>
<keyword evidence="2" id="KW-1185">Reference proteome</keyword>
<organism evidence="1 2">
    <name type="scientific">Aquimarina brevivitae</name>
    <dbReference type="NCBI Taxonomy" id="323412"/>
    <lineage>
        <taxon>Bacteria</taxon>
        <taxon>Pseudomonadati</taxon>
        <taxon>Bacteroidota</taxon>
        <taxon>Flavobacteriia</taxon>
        <taxon>Flavobacteriales</taxon>
        <taxon>Flavobacteriaceae</taxon>
        <taxon>Aquimarina</taxon>
    </lineage>
</organism>
<protein>
    <recommendedName>
        <fullName evidence="3">DUF1853 family protein</fullName>
    </recommendedName>
</protein>
<evidence type="ECO:0000313" key="1">
    <source>
        <dbReference type="EMBL" id="RZS93412.1"/>
    </source>
</evidence>
<comment type="caution">
    <text evidence="1">The sequence shown here is derived from an EMBL/GenBank/DDBJ whole genome shotgun (WGS) entry which is preliminary data.</text>
</comment>
<evidence type="ECO:0000313" key="2">
    <source>
        <dbReference type="Proteomes" id="UP000292262"/>
    </source>
</evidence>
<accession>A0A4Q7P3Z4</accession>
<dbReference type="Proteomes" id="UP000292262">
    <property type="component" value="Unassembled WGS sequence"/>
</dbReference>
<dbReference type="InterPro" id="IPR015003">
    <property type="entry name" value="DUF1853"/>
</dbReference>
<dbReference type="AlphaFoldDB" id="A0A4Q7P3Z4"/>
<evidence type="ECO:0008006" key="3">
    <source>
        <dbReference type="Google" id="ProtNLM"/>
    </source>
</evidence>
<dbReference type="OrthoDB" id="1466769at2"/>
<sequence>MIKEIDEFLGFSKTPSLWKGTLFDLDQFETPQVKNSEQLNAYYKHLQNTKHQVLGKRAEELFEQAITNFSVYDILAKNIQVFEEKITLGELDFLLHNSLNAQGYHIELVYKLYLYDPDLQGTYDKWIGPNRKDRLVDKVSKLKHKQFPLLHQPQTKERLSELELPTISTWKQQCCFKAQLFLPYNNPPKDLNGLNTNCVAGVWLRLSELHTAVAVDTLFYMPGKKDWMRNPEYHKDWVTYESIYQDIQSMHQKNKSPLIWTKTSEDIYAKLFVVWW</sequence>
<dbReference type="EMBL" id="SGXE01000002">
    <property type="protein sequence ID" value="RZS93412.1"/>
    <property type="molecule type" value="Genomic_DNA"/>
</dbReference>